<comment type="caution">
    <text evidence="1">The sequence shown here is derived from an EMBL/GenBank/DDBJ whole genome shotgun (WGS) entry which is preliminary data.</text>
</comment>
<name>A0ACB8SRZ3_9AGAM</name>
<reference evidence="1" key="2">
    <citation type="journal article" date="2022" name="New Phytol.">
        <title>Evolutionary transition to the ectomycorrhizal habit in the genomes of a hyperdiverse lineage of mushroom-forming fungi.</title>
        <authorList>
            <person name="Looney B."/>
            <person name="Miyauchi S."/>
            <person name="Morin E."/>
            <person name="Drula E."/>
            <person name="Courty P.E."/>
            <person name="Kohler A."/>
            <person name="Kuo A."/>
            <person name="LaButti K."/>
            <person name="Pangilinan J."/>
            <person name="Lipzen A."/>
            <person name="Riley R."/>
            <person name="Andreopoulos W."/>
            <person name="He G."/>
            <person name="Johnson J."/>
            <person name="Nolan M."/>
            <person name="Tritt A."/>
            <person name="Barry K.W."/>
            <person name="Grigoriev I.V."/>
            <person name="Nagy L.G."/>
            <person name="Hibbett D."/>
            <person name="Henrissat B."/>
            <person name="Matheny P.B."/>
            <person name="Labbe J."/>
            <person name="Martin F.M."/>
        </authorList>
    </citation>
    <scope>NUCLEOTIDE SEQUENCE</scope>
    <source>
        <strain evidence="1">HHB10654</strain>
    </source>
</reference>
<dbReference type="EMBL" id="MU277227">
    <property type="protein sequence ID" value="KAI0059364.1"/>
    <property type="molecule type" value="Genomic_DNA"/>
</dbReference>
<dbReference type="Proteomes" id="UP000814140">
    <property type="component" value="Unassembled WGS sequence"/>
</dbReference>
<accession>A0ACB8SRZ3</accession>
<organism evidence="1 2">
    <name type="scientific">Artomyces pyxidatus</name>
    <dbReference type="NCBI Taxonomy" id="48021"/>
    <lineage>
        <taxon>Eukaryota</taxon>
        <taxon>Fungi</taxon>
        <taxon>Dikarya</taxon>
        <taxon>Basidiomycota</taxon>
        <taxon>Agaricomycotina</taxon>
        <taxon>Agaricomycetes</taxon>
        <taxon>Russulales</taxon>
        <taxon>Auriscalpiaceae</taxon>
        <taxon>Artomyces</taxon>
    </lineage>
</organism>
<evidence type="ECO:0000313" key="2">
    <source>
        <dbReference type="Proteomes" id="UP000814140"/>
    </source>
</evidence>
<evidence type="ECO:0000313" key="1">
    <source>
        <dbReference type="EMBL" id="KAI0059364.1"/>
    </source>
</evidence>
<gene>
    <name evidence="1" type="ORF">BV25DRAFT_1829163</name>
</gene>
<sequence length="188" mass="20125">MATATPSTPVPSQTSLLFARAVISRLALWPAMRVAVDNQWGGPDSAAKRTWLASLLVDAFETEDPTPDAEYVALALLQAMEDEFDAVLEDGSADAVARDVVQLWGAAAAGNVQEIASWEARAEGVRGKKVQVEIVQGDEEEWEDEGESESDDEAPQLVGQPASSSTKPEPVVDEDGFTLVQSKGKGRR</sequence>
<proteinExistence type="predicted"/>
<reference evidence="1" key="1">
    <citation type="submission" date="2021-03" db="EMBL/GenBank/DDBJ databases">
        <authorList>
            <consortium name="DOE Joint Genome Institute"/>
            <person name="Ahrendt S."/>
            <person name="Looney B.P."/>
            <person name="Miyauchi S."/>
            <person name="Morin E."/>
            <person name="Drula E."/>
            <person name="Courty P.E."/>
            <person name="Chicoki N."/>
            <person name="Fauchery L."/>
            <person name="Kohler A."/>
            <person name="Kuo A."/>
            <person name="Labutti K."/>
            <person name="Pangilinan J."/>
            <person name="Lipzen A."/>
            <person name="Riley R."/>
            <person name="Andreopoulos W."/>
            <person name="He G."/>
            <person name="Johnson J."/>
            <person name="Barry K.W."/>
            <person name="Grigoriev I.V."/>
            <person name="Nagy L."/>
            <person name="Hibbett D."/>
            <person name="Henrissat B."/>
            <person name="Matheny P.B."/>
            <person name="Labbe J."/>
            <person name="Martin F."/>
        </authorList>
    </citation>
    <scope>NUCLEOTIDE SEQUENCE</scope>
    <source>
        <strain evidence="1">HHB10654</strain>
    </source>
</reference>
<keyword evidence="2" id="KW-1185">Reference proteome</keyword>
<protein>
    <submittedName>
        <fullName evidence="1">Uncharacterized protein</fullName>
    </submittedName>
</protein>